<gene>
    <name evidence="2" type="ORF">NPIL_307591</name>
</gene>
<sequence>MALANEFLSYPALINVLCNMGALFAFGYSVAFYTLDGRMVFFMHFHGIIQSLMLLLLMMIPAAGCNRCLNSGTENYYISTRKVTTTSQGVENVH</sequence>
<evidence type="ECO:0000256" key="1">
    <source>
        <dbReference type="SAM" id="Phobius"/>
    </source>
</evidence>
<dbReference type="Proteomes" id="UP000887013">
    <property type="component" value="Unassembled WGS sequence"/>
</dbReference>
<dbReference type="AlphaFoldDB" id="A0A8X6PK01"/>
<keyword evidence="1" id="KW-0812">Transmembrane</keyword>
<feature type="transmembrane region" description="Helical" evidence="1">
    <location>
        <begin position="40"/>
        <end position="60"/>
    </location>
</feature>
<keyword evidence="1" id="KW-0472">Membrane</keyword>
<evidence type="ECO:0000313" key="3">
    <source>
        <dbReference type="Proteomes" id="UP000887013"/>
    </source>
</evidence>
<dbReference type="EMBL" id="BMAW01021864">
    <property type="protein sequence ID" value="GFT75096.1"/>
    <property type="molecule type" value="Genomic_DNA"/>
</dbReference>
<feature type="transmembrane region" description="Helical" evidence="1">
    <location>
        <begin position="12"/>
        <end position="33"/>
    </location>
</feature>
<protein>
    <submittedName>
        <fullName evidence="2">Uncharacterized protein</fullName>
    </submittedName>
</protein>
<keyword evidence="1" id="KW-1133">Transmembrane helix</keyword>
<comment type="caution">
    <text evidence="2">The sequence shown here is derived from an EMBL/GenBank/DDBJ whole genome shotgun (WGS) entry which is preliminary data.</text>
</comment>
<accession>A0A8X6PK01</accession>
<organism evidence="2 3">
    <name type="scientific">Nephila pilipes</name>
    <name type="common">Giant wood spider</name>
    <name type="synonym">Nephila maculata</name>
    <dbReference type="NCBI Taxonomy" id="299642"/>
    <lineage>
        <taxon>Eukaryota</taxon>
        <taxon>Metazoa</taxon>
        <taxon>Ecdysozoa</taxon>
        <taxon>Arthropoda</taxon>
        <taxon>Chelicerata</taxon>
        <taxon>Arachnida</taxon>
        <taxon>Araneae</taxon>
        <taxon>Araneomorphae</taxon>
        <taxon>Entelegynae</taxon>
        <taxon>Araneoidea</taxon>
        <taxon>Nephilidae</taxon>
        <taxon>Nephila</taxon>
    </lineage>
</organism>
<reference evidence="2" key="1">
    <citation type="submission" date="2020-08" db="EMBL/GenBank/DDBJ databases">
        <title>Multicomponent nature underlies the extraordinary mechanical properties of spider dragline silk.</title>
        <authorList>
            <person name="Kono N."/>
            <person name="Nakamura H."/>
            <person name="Mori M."/>
            <person name="Yoshida Y."/>
            <person name="Ohtoshi R."/>
            <person name="Malay A.D."/>
            <person name="Moran D.A.P."/>
            <person name="Tomita M."/>
            <person name="Numata K."/>
            <person name="Arakawa K."/>
        </authorList>
    </citation>
    <scope>NUCLEOTIDE SEQUENCE</scope>
</reference>
<keyword evidence="3" id="KW-1185">Reference proteome</keyword>
<evidence type="ECO:0000313" key="2">
    <source>
        <dbReference type="EMBL" id="GFT75096.1"/>
    </source>
</evidence>
<name>A0A8X6PK01_NEPPI</name>
<proteinExistence type="predicted"/>